<protein>
    <recommendedName>
        <fullName evidence="8">Holo-[acyl-carrier-protein] synthase</fullName>
        <shortName evidence="8">Holo-ACP synthase</shortName>
        <ecNumber evidence="8">2.7.8.7</ecNumber>
    </recommendedName>
    <alternativeName>
        <fullName evidence="8">4'-phosphopantetheinyl transferase AcpS</fullName>
    </alternativeName>
</protein>
<comment type="similarity">
    <text evidence="8">Belongs to the P-Pant transferase superfamily. AcpS family.</text>
</comment>
<evidence type="ECO:0000256" key="1">
    <source>
        <dbReference type="ARBA" id="ARBA00022516"/>
    </source>
</evidence>
<comment type="subcellular location">
    <subcellularLocation>
        <location evidence="8">Cytoplasm</location>
    </subcellularLocation>
</comment>
<evidence type="ECO:0000256" key="9">
    <source>
        <dbReference type="SAM" id="MobiDB-lite"/>
    </source>
</evidence>
<feature type="binding site" evidence="8">
    <location>
        <position position="57"/>
    </location>
    <ligand>
        <name>Mg(2+)</name>
        <dbReference type="ChEBI" id="CHEBI:18420"/>
    </ligand>
</feature>
<dbReference type="EC" id="2.7.8.7" evidence="8"/>
<dbReference type="Proteomes" id="UP001529421">
    <property type="component" value="Unassembled WGS sequence"/>
</dbReference>
<evidence type="ECO:0000256" key="8">
    <source>
        <dbReference type="HAMAP-Rule" id="MF_00101"/>
    </source>
</evidence>
<dbReference type="RefSeq" id="WP_289545128.1">
    <property type="nucleotide sequence ID" value="NZ_JAUDDZ010000006.1"/>
</dbReference>
<feature type="compositionally biased region" description="Basic and acidic residues" evidence="9">
    <location>
        <begin position="172"/>
        <end position="181"/>
    </location>
</feature>
<feature type="region of interest" description="Disordered" evidence="9">
    <location>
        <begin position="168"/>
        <end position="187"/>
    </location>
</feature>
<keyword evidence="12" id="KW-1185">Reference proteome</keyword>
<keyword evidence="6 8" id="KW-0443">Lipid metabolism</keyword>
<keyword evidence="8" id="KW-0963">Cytoplasm</keyword>
<dbReference type="InterPro" id="IPR002582">
    <property type="entry name" value="ACPS"/>
</dbReference>
<name>A0ABT7V9J0_9ACTN</name>
<dbReference type="GO" id="GO:0008897">
    <property type="term" value="F:holo-[acyl-carrier-protein] synthase activity"/>
    <property type="evidence" value="ECO:0007669"/>
    <property type="project" value="UniProtKB-EC"/>
</dbReference>
<feature type="binding site" evidence="8">
    <location>
        <position position="9"/>
    </location>
    <ligand>
        <name>Mg(2+)</name>
        <dbReference type="ChEBI" id="CHEBI:18420"/>
    </ligand>
</feature>
<dbReference type="NCBIfam" id="TIGR00516">
    <property type="entry name" value="acpS"/>
    <property type="match status" value="1"/>
</dbReference>
<keyword evidence="4 8" id="KW-0276">Fatty acid metabolism</keyword>
<comment type="caution">
    <text evidence="11">The sequence shown here is derived from an EMBL/GenBank/DDBJ whole genome shotgun (WGS) entry which is preliminary data.</text>
</comment>
<evidence type="ECO:0000256" key="2">
    <source>
        <dbReference type="ARBA" id="ARBA00022679"/>
    </source>
</evidence>
<evidence type="ECO:0000313" key="11">
    <source>
        <dbReference type="EMBL" id="MDM8275059.1"/>
    </source>
</evidence>
<gene>
    <name evidence="8 11" type="primary">acpS</name>
    <name evidence="11" type="ORF">QUW28_06035</name>
</gene>
<comment type="function">
    <text evidence="8">Transfers the 4'-phosphopantetheine moiety from coenzyme A to a Ser of acyl-carrier-protein.</text>
</comment>
<sequence length="187" mass="19781">MAQAGIGVDIVEIPRMEAILERTPSFASRMFTEEERAYCDASSRPAAHYAARFAAREAVLKALGIGFGPGVGRKDVSVTRDSRGRPQAVLAGGALKAAQEAGIVEVALSLSLTSGLAVANAMAMTSDTRPKPKESPLDERARIALSFREARTVLDELERAQDIGLVADAASDDGRTVRGDDETGSQH</sequence>
<keyword evidence="5 8" id="KW-0460">Magnesium</keyword>
<accession>A0ABT7V9J0</accession>
<keyword evidence="1 8" id="KW-0444">Lipid biosynthesis</keyword>
<dbReference type="SUPFAM" id="SSF56214">
    <property type="entry name" value="4'-phosphopantetheinyl transferase"/>
    <property type="match status" value="1"/>
</dbReference>
<dbReference type="Pfam" id="PF01648">
    <property type="entry name" value="ACPS"/>
    <property type="match status" value="1"/>
</dbReference>
<evidence type="ECO:0000256" key="7">
    <source>
        <dbReference type="ARBA" id="ARBA00023160"/>
    </source>
</evidence>
<dbReference type="NCBIfam" id="TIGR00556">
    <property type="entry name" value="pantethn_trn"/>
    <property type="match status" value="1"/>
</dbReference>
<evidence type="ECO:0000259" key="10">
    <source>
        <dbReference type="Pfam" id="PF01648"/>
    </source>
</evidence>
<keyword evidence="7 8" id="KW-0275">Fatty acid biosynthesis</keyword>
<evidence type="ECO:0000256" key="4">
    <source>
        <dbReference type="ARBA" id="ARBA00022832"/>
    </source>
</evidence>
<evidence type="ECO:0000256" key="5">
    <source>
        <dbReference type="ARBA" id="ARBA00022842"/>
    </source>
</evidence>
<dbReference type="InterPro" id="IPR037143">
    <property type="entry name" value="4-PPantetheinyl_Trfase_dom_sf"/>
</dbReference>
<dbReference type="EMBL" id="JAUDDZ010000006">
    <property type="protein sequence ID" value="MDM8275059.1"/>
    <property type="molecule type" value="Genomic_DNA"/>
</dbReference>
<organism evidence="11 12">
    <name type="scientific">Enorma phocaeensis</name>
    <dbReference type="NCBI Taxonomy" id="1871019"/>
    <lineage>
        <taxon>Bacteria</taxon>
        <taxon>Bacillati</taxon>
        <taxon>Actinomycetota</taxon>
        <taxon>Coriobacteriia</taxon>
        <taxon>Coriobacteriales</taxon>
        <taxon>Coriobacteriaceae</taxon>
        <taxon>Enorma</taxon>
    </lineage>
</organism>
<dbReference type="HAMAP" id="MF_00101">
    <property type="entry name" value="AcpS"/>
    <property type="match status" value="1"/>
</dbReference>
<comment type="catalytic activity">
    <reaction evidence="8">
        <text>apo-[ACP] + CoA = holo-[ACP] + adenosine 3',5'-bisphosphate + H(+)</text>
        <dbReference type="Rhea" id="RHEA:12068"/>
        <dbReference type="Rhea" id="RHEA-COMP:9685"/>
        <dbReference type="Rhea" id="RHEA-COMP:9690"/>
        <dbReference type="ChEBI" id="CHEBI:15378"/>
        <dbReference type="ChEBI" id="CHEBI:29999"/>
        <dbReference type="ChEBI" id="CHEBI:57287"/>
        <dbReference type="ChEBI" id="CHEBI:58343"/>
        <dbReference type="ChEBI" id="CHEBI:64479"/>
        <dbReference type="EC" id="2.7.8.7"/>
    </reaction>
</comment>
<feature type="domain" description="4'-phosphopantetheinyl transferase" evidence="10">
    <location>
        <begin position="5"/>
        <end position="100"/>
    </location>
</feature>
<evidence type="ECO:0000313" key="12">
    <source>
        <dbReference type="Proteomes" id="UP001529421"/>
    </source>
</evidence>
<dbReference type="InterPro" id="IPR008278">
    <property type="entry name" value="4-PPantetheinyl_Trfase_dom"/>
</dbReference>
<dbReference type="Gene3D" id="3.90.470.20">
    <property type="entry name" value="4'-phosphopantetheinyl transferase domain"/>
    <property type="match status" value="1"/>
</dbReference>
<dbReference type="InterPro" id="IPR004568">
    <property type="entry name" value="Ppantetheine-prot_Trfase_dom"/>
</dbReference>
<proteinExistence type="inferred from homology"/>
<reference evidence="12" key="1">
    <citation type="submission" date="2023-06" db="EMBL/GenBank/DDBJ databases">
        <title>Identification and characterization of horizontal gene transfer across gut microbiota members of farm animals based on homology search.</title>
        <authorList>
            <person name="Zeman M."/>
            <person name="Kubasova T."/>
            <person name="Jahodarova E."/>
            <person name="Nykrynova M."/>
            <person name="Rychlik I."/>
        </authorList>
    </citation>
    <scope>NUCLEOTIDE SEQUENCE [LARGE SCALE GENOMIC DNA]</scope>
    <source>
        <strain evidence="12">154_Feed</strain>
    </source>
</reference>
<keyword evidence="3 8" id="KW-0479">Metal-binding</keyword>
<keyword evidence="2 8" id="KW-0808">Transferase</keyword>
<comment type="cofactor">
    <cofactor evidence="8">
        <name>Mg(2+)</name>
        <dbReference type="ChEBI" id="CHEBI:18420"/>
    </cofactor>
</comment>
<evidence type="ECO:0000256" key="3">
    <source>
        <dbReference type="ARBA" id="ARBA00022723"/>
    </source>
</evidence>
<evidence type="ECO:0000256" key="6">
    <source>
        <dbReference type="ARBA" id="ARBA00023098"/>
    </source>
</evidence>